<evidence type="ECO:0000256" key="1">
    <source>
        <dbReference type="SAM" id="MobiDB-lite"/>
    </source>
</evidence>
<comment type="caution">
    <text evidence="2">The sequence shown here is derived from an EMBL/GenBank/DDBJ whole genome shotgun (WGS) entry which is preliminary data.</text>
</comment>
<evidence type="ECO:0000313" key="2">
    <source>
        <dbReference type="EMBL" id="PRX41236.1"/>
    </source>
</evidence>
<dbReference type="RefSeq" id="WP_106344601.1">
    <property type="nucleotide sequence ID" value="NZ_PVNE01000007.1"/>
</dbReference>
<accession>A0A2T0LG27</accession>
<feature type="region of interest" description="Disordered" evidence="1">
    <location>
        <begin position="60"/>
        <end position="80"/>
    </location>
</feature>
<dbReference type="OrthoDB" id="2987318at2"/>
<evidence type="ECO:0000313" key="3">
    <source>
        <dbReference type="Proteomes" id="UP000237797"/>
    </source>
</evidence>
<name>A0A2T0LG27_9BACL</name>
<reference evidence="2 3" key="1">
    <citation type="submission" date="2018-03" db="EMBL/GenBank/DDBJ databases">
        <title>Genomic Encyclopedia of Archaeal and Bacterial Type Strains, Phase II (KMG-II): from individual species to whole genera.</title>
        <authorList>
            <person name="Goeker M."/>
        </authorList>
    </citation>
    <scope>NUCLEOTIDE SEQUENCE [LARGE SCALE GENOMIC DNA]</scope>
    <source>
        <strain evidence="2 3">DSM 44946</strain>
    </source>
</reference>
<keyword evidence="3" id="KW-1185">Reference proteome</keyword>
<dbReference type="AlphaFoldDB" id="A0A2T0LG27"/>
<sequence>MASSPEKDPIGVSDRVEMLYTLEEVAKARKVSIDDLKRRIFEGTIQGVQKGDQWLIPHEEMEKLGDEPTEDPNPEPLQDWEVKGSTSLTVLSADQEEEKEEPWRNRAKELFSDWLNGLKNAKWNEKLDEKAKEWIGRFFQIVERLRKKEVEEEGARQKVSLKLGLMTGRKEMNCDFCQVTDHFYPGALFADVYVDGELMWVMCPNCLWYCREQSNGSLEKNVRARFNQLAHRLEQEARRARRLASTEDFRVPGRHEWEAWETASYALKEAASTYDAEAFDGGFEEAAEKDR</sequence>
<gene>
    <name evidence="2" type="ORF">CLV97_1072</name>
</gene>
<dbReference type="Proteomes" id="UP000237797">
    <property type="component" value="Unassembled WGS sequence"/>
</dbReference>
<evidence type="ECO:0008006" key="4">
    <source>
        <dbReference type="Google" id="ProtNLM"/>
    </source>
</evidence>
<proteinExistence type="predicted"/>
<organism evidence="2 3">
    <name type="scientific">Planifilum fimeticola</name>
    <dbReference type="NCBI Taxonomy" id="201975"/>
    <lineage>
        <taxon>Bacteria</taxon>
        <taxon>Bacillati</taxon>
        <taxon>Bacillota</taxon>
        <taxon>Bacilli</taxon>
        <taxon>Bacillales</taxon>
        <taxon>Thermoactinomycetaceae</taxon>
        <taxon>Planifilum</taxon>
    </lineage>
</organism>
<protein>
    <recommendedName>
        <fullName evidence="4">Helix-turn-helix domain-containing protein</fullName>
    </recommendedName>
</protein>
<dbReference type="EMBL" id="PVNE01000007">
    <property type="protein sequence ID" value="PRX41236.1"/>
    <property type="molecule type" value="Genomic_DNA"/>
</dbReference>